<evidence type="ECO:0000313" key="3">
    <source>
        <dbReference type="Proteomes" id="UP000216074"/>
    </source>
</evidence>
<evidence type="ECO:0000259" key="1">
    <source>
        <dbReference type="Pfam" id="PF18495"/>
    </source>
</evidence>
<protein>
    <recommendedName>
        <fullName evidence="1">Antitoxin VbhA domain-containing protein</fullName>
    </recommendedName>
</protein>
<comment type="caution">
    <text evidence="2">The sequence shown here is derived from an EMBL/GenBank/DDBJ whole genome shotgun (WGS) entry which is preliminary data.</text>
</comment>
<gene>
    <name evidence="2" type="ORF">BHAP_0275</name>
</gene>
<keyword evidence="3" id="KW-1185">Reference proteome</keyword>
<sequence>MTERESRAISVAEAIHSAHLEGGDVTTAFLTDARDYIEEKISIHELLNRTRVRYGLSTV</sequence>
<accession>A0A261G5D1</accession>
<dbReference type="InterPro" id="IPR041535">
    <property type="entry name" value="VbhA"/>
</dbReference>
<dbReference type="Proteomes" id="UP000216074">
    <property type="component" value="Unassembled WGS sequence"/>
</dbReference>
<dbReference type="AlphaFoldDB" id="A0A261G5D1"/>
<feature type="domain" description="Antitoxin VbhA" evidence="1">
    <location>
        <begin position="11"/>
        <end position="53"/>
    </location>
</feature>
<organism evidence="2 3">
    <name type="scientific">Bifidobacterium hapali</name>
    <dbReference type="NCBI Taxonomy" id="1630172"/>
    <lineage>
        <taxon>Bacteria</taxon>
        <taxon>Bacillati</taxon>
        <taxon>Actinomycetota</taxon>
        <taxon>Actinomycetes</taxon>
        <taxon>Bifidobacteriales</taxon>
        <taxon>Bifidobacteriaceae</taxon>
        <taxon>Bifidobacterium</taxon>
    </lineage>
</organism>
<dbReference type="EMBL" id="MWWY01000005">
    <property type="protein sequence ID" value="OZG66413.1"/>
    <property type="molecule type" value="Genomic_DNA"/>
</dbReference>
<dbReference type="OrthoDB" id="3235661at2"/>
<dbReference type="CDD" id="cd11586">
    <property type="entry name" value="VbhA_like"/>
    <property type="match status" value="1"/>
</dbReference>
<dbReference type="Gene3D" id="1.10.8.1050">
    <property type="entry name" value="Antitoxin VbhA-like"/>
    <property type="match status" value="1"/>
</dbReference>
<dbReference type="Pfam" id="PF18495">
    <property type="entry name" value="VbhA"/>
    <property type="match status" value="1"/>
</dbReference>
<dbReference type="RefSeq" id="WP_094728876.1">
    <property type="nucleotide sequence ID" value="NZ_MWWY01000005.1"/>
</dbReference>
<dbReference type="InterPro" id="IPR043038">
    <property type="entry name" value="VbhA_sf"/>
</dbReference>
<name>A0A261G5D1_9BIFI</name>
<proteinExistence type="predicted"/>
<dbReference type="InterPro" id="IPR033788">
    <property type="entry name" value="VbhA-like"/>
</dbReference>
<reference evidence="2 3" key="1">
    <citation type="journal article" date="2017" name="BMC Genomics">
        <title>Comparative genomic and phylogenomic analyses of the Bifidobacteriaceae family.</title>
        <authorList>
            <person name="Lugli G.A."/>
            <person name="Milani C."/>
            <person name="Turroni F."/>
            <person name="Duranti S."/>
            <person name="Mancabelli L."/>
            <person name="Mangifesta M."/>
            <person name="Ferrario C."/>
            <person name="Modesto M."/>
            <person name="Mattarelli P."/>
            <person name="Jiri K."/>
            <person name="van Sinderen D."/>
            <person name="Ventura M."/>
        </authorList>
    </citation>
    <scope>NUCLEOTIDE SEQUENCE [LARGE SCALE GENOMIC DNA]</scope>
    <source>
        <strain evidence="2 3">DSM 100202</strain>
    </source>
</reference>
<evidence type="ECO:0000313" key="2">
    <source>
        <dbReference type="EMBL" id="OZG66413.1"/>
    </source>
</evidence>